<dbReference type="GO" id="GO:0000271">
    <property type="term" value="P:polysaccharide biosynthetic process"/>
    <property type="evidence" value="ECO:0007669"/>
    <property type="project" value="TreeGrafter"/>
</dbReference>
<comment type="similarity">
    <text evidence="1">Belongs to the DegT/DnrJ/EryC1 family.</text>
</comment>
<dbReference type="Gene3D" id="3.40.640.10">
    <property type="entry name" value="Type I PLP-dependent aspartate aminotransferase-like (Major domain)"/>
    <property type="match status" value="1"/>
</dbReference>
<proteinExistence type="inferred from homology"/>
<dbReference type="GO" id="GO:0008483">
    <property type="term" value="F:transaminase activity"/>
    <property type="evidence" value="ECO:0007669"/>
    <property type="project" value="UniProtKB-KW"/>
</dbReference>
<accession>A0A926UUT4</accession>
<evidence type="ECO:0000256" key="1">
    <source>
        <dbReference type="RuleBase" id="RU004508"/>
    </source>
</evidence>
<dbReference type="InterPro" id="IPR000653">
    <property type="entry name" value="DegT/StrS_aminotransferase"/>
</dbReference>
<keyword evidence="1" id="KW-0663">Pyridoxal phosphate</keyword>
<evidence type="ECO:0000313" key="2">
    <source>
        <dbReference type="EMBL" id="MBD2151123.1"/>
    </source>
</evidence>
<sequence>MQTSKSSRYMDLAIAAVTEYYQRDPRLHLSGTGAIAALEDKLARHYGKKYALCCSNATTALLAIALALDLKQEQFITTPLTYGGTLAGWLLLGNQPVFAGVEPVTYTLDPVAVRESITPEVKAILAVDLFGNPCDMQGLRDIADEFGLWYIADAAQSLGACRDRLPASSLADAIVVSFTVGKSLCAGEGGAIITDNAELYQKLVWFTQHPYRQYRDLGLENQFGLNGRMHPLAAAIANATFEQAMQDLQVYQSHCLAIAVALNEIGLTEVMPHSLGYRSTFFNLVSTWRDRPEPELLLRELGDRGFDLEILPLSLCPIPQQAAYVAQYGVSDVAISDYGNSFELRGLDNRVW</sequence>
<dbReference type="EMBL" id="JACJPY010000043">
    <property type="protein sequence ID" value="MBD2151123.1"/>
    <property type="molecule type" value="Genomic_DNA"/>
</dbReference>
<protein>
    <submittedName>
        <fullName evidence="2">DegT/DnrJ/EryC1/StrS family aminotransferase</fullName>
    </submittedName>
</protein>
<dbReference type="Pfam" id="PF01041">
    <property type="entry name" value="DegT_DnrJ_EryC1"/>
    <property type="match status" value="1"/>
</dbReference>
<keyword evidence="3" id="KW-1185">Reference proteome</keyword>
<dbReference type="SUPFAM" id="SSF53383">
    <property type="entry name" value="PLP-dependent transferases"/>
    <property type="match status" value="1"/>
</dbReference>
<dbReference type="PANTHER" id="PTHR30244:SF34">
    <property type="entry name" value="DTDP-4-AMINO-4,6-DIDEOXYGALACTOSE TRANSAMINASE"/>
    <property type="match status" value="1"/>
</dbReference>
<dbReference type="InterPro" id="IPR015424">
    <property type="entry name" value="PyrdxlP-dep_Trfase"/>
</dbReference>
<dbReference type="PANTHER" id="PTHR30244">
    <property type="entry name" value="TRANSAMINASE"/>
    <property type="match status" value="1"/>
</dbReference>
<dbReference type="GO" id="GO:0030170">
    <property type="term" value="F:pyridoxal phosphate binding"/>
    <property type="evidence" value="ECO:0007669"/>
    <property type="project" value="TreeGrafter"/>
</dbReference>
<reference evidence="2" key="2">
    <citation type="submission" date="2020-08" db="EMBL/GenBank/DDBJ databases">
        <authorList>
            <person name="Chen M."/>
            <person name="Teng W."/>
            <person name="Zhao L."/>
            <person name="Hu C."/>
            <person name="Zhou Y."/>
            <person name="Han B."/>
            <person name="Song L."/>
            <person name="Shu W."/>
        </authorList>
    </citation>
    <scope>NUCLEOTIDE SEQUENCE</scope>
    <source>
        <strain evidence="2">FACHB-1277</strain>
    </source>
</reference>
<dbReference type="AlphaFoldDB" id="A0A926UUT4"/>
<reference evidence="2" key="1">
    <citation type="journal article" date="2015" name="ISME J.">
        <title>Draft Genome Sequence of Streptomyces incarnatus NRRL8089, which Produces the Nucleoside Antibiotic Sinefungin.</title>
        <authorList>
            <person name="Oshima K."/>
            <person name="Hattori M."/>
            <person name="Shimizu H."/>
            <person name="Fukuda K."/>
            <person name="Nemoto M."/>
            <person name="Inagaki K."/>
            <person name="Tamura T."/>
        </authorList>
    </citation>
    <scope>NUCLEOTIDE SEQUENCE</scope>
    <source>
        <strain evidence="2">FACHB-1277</strain>
    </source>
</reference>
<dbReference type="RefSeq" id="WP_190351538.1">
    <property type="nucleotide sequence ID" value="NZ_JACJPY010000043.1"/>
</dbReference>
<evidence type="ECO:0000313" key="3">
    <source>
        <dbReference type="Proteomes" id="UP000631421"/>
    </source>
</evidence>
<organism evidence="2 3">
    <name type="scientific">Pseudanabaena cinerea FACHB-1277</name>
    <dbReference type="NCBI Taxonomy" id="2949581"/>
    <lineage>
        <taxon>Bacteria</taxon>
        <taxon>Bacillati</taxon>
        <taxon>Cyanobacteriota</taxon>
        <taxon>Cyanophyceae</taxon>
        <taxon>Pseudanabaenales</taxon>
        <taxon>Pseudanabaenaceae</taxon>
        <taxon>Pseudanabaena</taxon>
        <taxon>Pseudanabaena cinerea</taxon>
    </lineage>
</organism>
<gene>
    <name evidence="2" type="ORF">H6F44_13480</name>
</gene>
<name>A0A926UUT4_9CYAN</name>
<dbReference type="Proteomes" id="UP000631421">
    <property type="component" value="Unassembled WGS sequence"/>
</dbReference>
<comment type="caution">
    <text evidence="2">The sequence shown here is derived from an EMBL/GenBank/DDBJ whole genome shotgun (WGS) entry which is preliminary data.</text>
</comment>
<keyword evidence="2" id="KW-0032">Aminotransferase</keyword>
<keyword evidence="2" id="KW-0808">Transferase</keyword>
<dbReference type="InterPro" id="IPR015421">
    <property type="entry name" value="PyrdxlP-dep_Trfase_major"/>
</dbReference>